<feature type="compositionally biased region" description="Polar residues" evidence="5">
    <location>
        <begin position="777"/>
        <end position="805"/>
    </location>
</feature>
<gene>
    <name evidence="6" type="primary">MPUL0A14210</name>
    <name evidence="6" type="ORF">METSCH_A14210</name>
</gene>
<feature type="region of interest" description="Disordered" evidence="5">
    <location>
        <begin position="775"/>
        <end position="805"/>
    </location>
</feature>
<dbReference type="GO" id="GO:0044611">
    <property type="term" value="C:nuclear pore inner ring"/>
    <property type="evidence" value="ECO:0007669"/>
    <property type="project" value="TreeGrafter"/>
</dbReference>
<dbReference type="Pfam" id="PF11894">
    <property type="entry name" value="Nup192"/>
    <property type="match status" value="1"/>
</dbReference>
<evidence type="ECO:0000256" key="5">
    <source>
        <dbReference type="SAM" id="MobiDB-lite"/>
    </source>
</evidence>
<evidence type="ECO:0000256" key="2">
    <source>
        <dbReference type="ARBA" id="ARBA00005892"/>
    </source>
</evidence>
<keyword evidence="4" id="KW-0539">Nucleus</keyword>
<protein>
    <submittedName>
        <fullName evidence="6">Pore complex protein Nup205</fullName>
    </submittedName>
</protein>
<proteinExistence type="inferred from homology"/>
<organism evidence="6 7">
    <name type="scientific">Metschnikowia aff. pulcherrima</name>
    <dbReference type="NCBI Taxonomy" id="2163413"/>
    <lineage>
        <taxon>Eukaryota</taxon>
        <taxon>Fungi</taxon>
        <taxon>Dikarya</taxon>
        <taxon>Ascomycota</taxon>
        <taxon>Saccharomycotina</taxon>
        <taxon>Pichiomycetes</taxon>
        <taxon>Metschnikowiaceae</taxon>
        <taxon>Metschnikowia</taxon>
    </lineage>
</organism>
<keyword evidence="7" id="KW-1185">Reference proteome</keyword>
<evidence type="ECO:0000256" key="3">
    <source>
        <dbReference type="ARBA" id="ARBA00022448"/>
    </source>
</evidence>
<evidence type="ECO:0000256" key="4">
    <source>
        <dbReference type="ARBA" id="ARBA00023242"/>
    </source>
</evidence>
<dbReference type="STRING" id="2163413.A0A4P6XME2"/>
<comment type="similarity">
    <text evidence="2">Belongs to the NUP186/NUP192/NUP205 family.</text>
</comment>
<dbReference type="GO" id="GO:0006999">
    <property type="term" value="P:nuclear pore organization"/>
    <property type="evidence" value="ECO:0007669"/>
    <property type="project" value="TreeGrafter"/>
</dbReference>
<dbReference type="PANTHER" id="PTHR31344">
    <property type="entry name" value="NUCLEAR PORE COMPLEX PROTEIN NUP205"/>
    <property type="match status" value="1"/>
</dbReference>
<evidence type="ECO:0000256" key="1">
    <source>
        <dbReference type="ARBA" id="ARBA00004123"/>
    </source>
</evidence>
<comment type="subcellular location">
    <subcellularLocation>
        <location evidence="1">Nucleus</location>
    </subcellularLocation>
</comment>
<dbReference type="InterPro" id="IPR021827">
    <property type="entry name" value="Nup186/Nup192/Nup205"/>
</dbReference>
<dbReference type="EMBL" id="CP034456">
    <property type="protein sequence ID" value="QBM86774.1"/>
    <property type="molecule type" value="Genomic_DNA"/>
</dbReference>
<dbReference type="GO" id="GO:0017056">
    <property type="term" value="F:structural constituent of nuclear pore"/>
    <property type="evidence" value="ECO:0007669"/>
    <property type="project" value="TreeGrafter"/>
</dbReference>
<reference evidence="7" key="1">
    <citation type="submission" date="2019-03" db="EMBL/GenBank/DDBJ databases">
        <title>Snf2 controls pulcherriminic acid biosynthesis and connects pigmentation and antifungal activity of the yeast Metschnikowia pulcherrima.</title>
        <authorList>
            <person name="Gore-Lloyd D."/>
            <person name="Sumann I."/>
            <person name="Brachmann A.O."/>
            <person name="Schneeberger K."/>
            <person name="Ortiz-Merino R.A."/>
            <person name="Moreno-Beltran M."/>
            <person name="Schlaefli M."/>
            <person name="Kirner P."/>
            <person name="Santos Kron A."/>
            <person name="Wolfe K.H."/>
            <person name="Piel J."/>
            <person name="Ahrens C.H."/>
            <person name="Henk D."/>
            <person name="Freimoser F.M."/>
        </authorList>
    </citation>
    <scope>NUCLEOTIDE SEQUENCE [LARGE SCALE GENOMIC DNA]</scope>
    <source>
        <strain evidence="7">APC 1.2</strain>
    </source>
</reference>
<keyword evidence="3" id="KW-0813">Transport</keyword>
<dbReference type="PANTHER" id="PTHR31344:SF0">
    <property type="entry name" value="NUCLEAR PORE COMPLEX PROTEIN NUP205"/>
    <property type="match status" value="1"/>
</dbReference>
<dbReference type="Proteomes" id="UP000292447">
    <property type="component" value="Chromosome I"/>
</dbReference>
<evidence type="ECO:0000313" key="7">
    <source>
        <dbReference type="Proteomes" id="UP000292447"/>
    </source>
</evidence>
<evidence type="ECO:0000313" key="6">
    <source>
        <dbReference type="EMBL" id="QBM86774.1"/>
    </source>
</evidence>
<name>A0A4P6XME2_9ASCO</name>
<accession>A0A4P6XME2</accession>
<sequence length="1859" mass="209996">MSADSKRLNWSLEAFLDCYNSIKLQGAVPDVQIEALLNDLRNILLVPTRNEKSRSALAAGEKGEPVTFHSGQEFTLNQAFVASASSLASELNLDEISAAELLHEASSTNFAQGSSAFDAGILSFYQRWNYILNIVGFYISEKQLHVIHTGKVADVLPQMLKSFKQIYSLVSLQNDLIDKETATGDVNDLRFVNKVTYAREQLFDLHELLARALYSLIDNYIQEFGSFDTYSLILTHINENVKENADILILHFLPALMRIVTCLEELKEENVYKFHLSLVSTLVSDYSKVNLNDEIDTTKSSLRPHELLLQLIFFISFVPWCKQSVLRTQKFDFETDILKYAEWLINYGTMEQLLSYCAETASHATETIFDRSKLFDFRPLLQRTTPRLRPALFVYSRNEELLQVARTKPEYTNLYTLCDYLSLTISADMREELLAPFFHSFFYDFVNHSAIILTSLRDSEEDFLLSSVNKKQLESNYTPRGGTRFKGDREFASADLDVTSSLNTSDYGIDLDELATRAELERFYLAFAYTYSNRPEVCQAFWAHDSGNIMGFVSWGLANNTSPLITATFCLLLGSLTYGGNASSDKVWEILLNSGLSKKNDYSQISIDSIVGSLSYYIEALEENIAEDYREQRNRSREMKDLFVPKENSALEASPDPIQLSEDSIVFIAGFMVLILMVIENLTSATLKRTAFLQFYPVIASFLKLDNLITSSRISPSQNDVITVLFDEENRTAIVNLVLNLLTKFADNASLELKCKIWSIVDKWVSHSIADEEDWGSLTSESGRPSSLTIPSTGPTKSESSMQKMSNRKVSMKKGFEINLVRMSQVLNFVKLMEHLLAKNESAEEYSTFGISFPADLGHATRQKKLIGIWPYMEYLLTEVLAKSLDLEFKDIKHDLQKLILSVIVSSLREVRWDLIDNTAEAILPDFTKFKDSFASALLCSGNPATLSLQNFARLHQSMAILNYMFDHKTSKTLFDIIDRGSKDSKGAKNDNVLVLLALDSLTLIFKLQESFILRLPVLKNFDGNRLKVGTTAGYGTSMSLVLSSPQLEFNNIYFPDNVGTKGVRDYYELLLFHISSVAHISLYVGSSNIQLAQSSLEILQRVSKSLAFAPTANNHLLQHNRLLSIFQGIDESETIKFGFVQQMEAFTPCLKPKYSILRFLWENLPLTNEITIAHFLLGFRIKATTLQIEDSEESCSLLRVLLNMLLDTIPLMAEVKFGEGYHTSVELGPATLSSLIMNIFVRLCRNRNSSKVTMHFLRQLDLFIKVLNAQPRLDELTLWQKQRFNGEFQGQPESTLITDKDSRDAYYEFANYRKAVLQYLSLELHSLLSRSSKEHNMSLLLDGSAFLDGTAKILNLLDVLNYQFSDPGQCDLSEFEKHFEVTPLARELERWIRSHDDFDLVSELTKLKRRVANNALHDEEAKKTFGSNVKFEGIKVRRLLEQIIYIRQARSVQLETLRAWAQIVKALASDELTKKTNLIPQVFLAILPRINNEYFERNIPFAEELISLCLFLFEILEQEYHHNSDQIEGGSLQGLIALFETCANGLLHSNSTPVLRADLYFLINKLLLMSLKNGSFLNNLTSVLQLIDSRFIGVVCNDSINSEGVSRIASLLLLESLVRMSNLRNSGLIIQILANNNFLSLLVRSLKRADGILSTCEKAGDGDTGPIVTLETLFYELTALKSTLYVLVRLGQTRSGASQLVHDDIFATLRGLKFLAMDAEVGMSYLIELNDDKSGTKATLKLALDVPLTLNEKTEQGRESSKTLTLYEILTPIFQLIATLLLSLGPSYKPGITEVEGLLKYSHSIVLGVIKRDSLLDTRQITCKSNRLTADVQEDMKLLVDLIILISTMLSNTKSGDV</sequence>